<dbReference type="Proteomes" id="UP001501411">
    <property type="component" value="Unassembled WGS sequence"/>
</dbReference>
<sequence length="269" mass="30108">MKQKQQHLKRALVFLFVKLLTINYLQAQEIKVMTYNIYHGEQHYAMGKSNLEQVAAVINQYKPDFVAMQEVDSMTNRTAGFNEGVKKDLVQELAKLTGMYGFFGKAMDYSDGGYGEGLLSKYPTAAKVYHLVTPVGGEGRALIAVKHTFPNGKEVVFAGTHLCHEFEKNRVAQAEQVAGILSGLNLPVMVGGDFNIKPESEPYKRITAKMNDAAKLFGNPALTFPYTNPRVRLDYIFLDQHASWKVKDVQVIKANASDHMPVLFTLELN</sequence>
<evidence type="ECO:0000313" key="2">
    <source>
        <dbReference type="EMBL" id="GAA4802373.1"/>
    </source>
</evidence>
<dbReference type="EMBL" id="BAABIQ010000042">
    <property type="protein sequence ID" value="GAA4802373.1"/>
    <property type="molecule type" value="Genomic_DNA"/>
</dbReference>
<name>A0ABP9BZF9_9SPHI</name>
<evidence type="ECO:0000259" key="1">
    <source>
        <dbReference type="Pfam" id="PF03372"/>
    </source>
</evidence>
<accession>A0ABP9BZF9</accession>
<organism evidence="2 3">
    <name type="scientific">Olivibacter ginsenosidimutans</name>
    <dbReference type="NCBI Taxonomy" id="1176537"/>
    <lineage>
        <taxon>Bacteria</taxon>
        <taxon>Pseudomonadati</taxon>
        <taxon>Bacteroidota</taxon>
        <taxon>Sphingobacteriia</taxon>
        <taxon>Sphingobacteriales</taxon>
        <taxon>Sphingobacteriaceae</taxon>
        <taxon>Olivibacter</taxon>
    </lineage>
</organism>
<dbReference type="InterPro" id="IPR005135">
    <property type="entry name" value="Endo/exonuclease/phosphatase"/>
</dbReference>
<dbReference type="SUPFAM" id="SSF56219">
    <property type="entry name" value="DNase I-like"/>
    <property type="match status" value="1"/>
</dbReference>
<keyword evidence="3" id="KW-1185">Reference proteome</keyword>
<feature type="domain" description="Endonuclease/exonuclease/phosphatase" evidence="1">
    <location>
        <begin position="33"/>
        <end position="259"/>
    </location>
</feature>
<reference evidence="3" key="1">
    <citation type="journal article" date="2019" name="Int. J. Syst. Evol. Microbiol.">
        <title>The Global Catalogue of Microorganisms (GCM) 10K type strain sequencing project: providing services to taxonomists for standard genome sequencing and annotation.</title>
        <authorList>
            <consortium name="The Broad Institute Genomics Platform"/>
            <consortium name="The Broad Institute Genome Sequencing Center for Infectious Disease"/>
            <person name="Wu L."/>
            <person name="Ma J."/>
        </authorList>
    </citation>
    <scope>NUCLEOTIDE SEQUENCE [LARGE SCALE GENOMIC DNA]</scope>
    <source>
        <strain evidence="3">JCM 18200</strain>
    </source>
</reference>
<comment type="caution">
    <text evidence="2">The sequence shown here is derived from an EMBL/GenBank/DDBJ whole genome shotgun (WGS) entry which is preliminary data.</text>
</comment>
<gene>
    <name evidence="2" type="ORF">GCM10023231_34170</name>
</gene>
<proteinExistence type="predicted"/>
<dbReference type="RefSeq" id="WP_345233591.1">
    <property type="nucleotide sequence ID" value="NZ_BAABIQ010000042.1"/>
</dbReference>
<dbReference type="Gene3D" id="3.60.10.10">
    <property type="entry name" value="Endonuclease/exonuclease/phosphatase"/>
    <property type="match status" value="1"/>
</dbReference>
<dbReference type="InterPro" id="IPR051916">
    <property type="entry name" value="GPI-anchor_lipid_remodeler"/>
</dbReference>
<dbReference type="PANTHER" id="PTHR14859">
    <property type="entry name" value="CALCOFLUOR WHITE HYPERSENSITIVE PROTEIN PRECURSOR"/>
    <property type="match status" value="1"/>
</dbReference>
<dbReference type="InterPro" id="IPR036691">
    <property type="entry name" value="Endo/exonu/phosph_ase_sf"/>
</dbReference>
<dbReference type="PANTHER" id="PTHR14859:SF15">
    <property type="entry name" value="ENDONUCLEASE_EXONUCLEASE_PHOSPHATASE DOMAIN-CONTAINING PROTEIN"/>
    <property type="match status" value="1"/>
</dbReference>
<evidence type="ECO:0000313" key="3">
    <source>
        <dbReference type="Proteomes" id="UP001501411"/>
    </source>
</evidence>
<protein>
    <recommendedName>
        <fullName evidence="1">Endonuclease/exonuclease/phosphatase domain-containing protein</fullName>
    </recommendedName>
</protein>
<dbReference type="Pfam" id="PF03372">
    <property type="entry name" value="Exo_endo_phos"/>
    <property type="match status" value="1"/>
</dbReference>